<reference evidence="2 3" key="1">
    <citation type="submission" date="2018-02" db="EMBL/GenBank/DDBJ databases">
        <title>The genomes of Aspergillus section Nigri reveals drivers in fungal speciation.</title>
        <authorList>
            <consortium name="DOE Joint Genome Institute"/>
            <person name="Vesth T.C."/>
            <person name="Nybo J."/>
            <person name="Theobald S."/>
            <person name="Brandl J."/>
            <person name="Frisvad J.C."/>
            <person name="Nielsen K.F."/>
            <person name="Lyhne E.K."/>
            <person name="Kogle M.E."/>
            <person name="Kuo A."/>
            <person name="Riley R."/>
            <person name="Clum A."/>
            <person name="Nolan M."/>
            <person name="Lipzen A."/>
            <person name="Salamov A."/>
            <person name="Henrissat B."/>
            <person name="Wiebenga A."/>
            <person name="De vries R.P."/>
            <person name="Grigoriev I.V."/>
            <person name="Mortensen U.H."/>
            <person name="Andersen M.R."/>
            <person name="Baker S.E."/>
        </authorList>
    </citation>
    <scope>NUCLEOTIDE SEQUENCE [LARGE SCALE GENOMIC DNA]</scope>
    <source>
        <strain evidence="2 3">CBS 115571</strain>
    </source>
</reference>
<accession>A0A2V5HVR1</accession>
<gene>
    <name evidence="2" type="ORF">BO99DRAFT_472992</name>
</gene>
<dbReference type="PANTHER" id="PTHR42090">
    <property type="match status" value="1"/>
</dbReference>
<feature type="region of interest" description="Disordered" evidence="1">
    <location>
        <begin position="216"/>
        <end position="239"/>
    </location>
</feature>
<sequence>MWRTTFKTSRPLLSRGIKPTTPTHLPLLYKTASQRSPHTSPSSSSSSSSSSSPSPSSSSSPSPSPNPAPTPSSAYLSSHHRNRHPESDLDRHLLRPESYETSKSGTDDAAAHHPWSFDPALTDPALEVLASDAECALDDYREDDPLYVSPGNTEVSRFLDPMAGGAAHNAVKPGCSGMGWTRKAHVFRVRTQPGESGWGKGFERYERVLREIRRRKAAEGGGVESGVGGAGKEGKRGKG</sequence>
<organism evidence="2 3">
    <name type="scientific">Aspergillus violaceofuscus (strain CBS 115571)</name>
    <dbReference type="NCBI Taxonomy" id="1450538"/>
    <lineage>
        <taxon>Eukaryota</taxon>
        <taxon>Fungi</taxon>
        <taxon>Dikarya</taxon>
        <taxon>Ascomycota</taxon>
        <taxon>Pezizomycotina</taxon>
        <taxon>Eurotiomycetes</taxon>
        <taxon>Eurotiomycetidae</taxon>
        <taxon>Eurotiales</taxon>
        <taxon>Aspergillaceae</taxon>
        <taxon>Aspergillus</taxon>
    </lineage>
</organism>
<evidence type="ECO:0000313" key="2">
    <source>
        <dbReference type="EMBL" id="PYI20380.1"/>
    </source>
</evidence>
<feature type="region of interest" description="Disordered" evidence="1">
    <location>
        <begin position="1"/>
        <end position="115"/>
    </location>
</feature>
<feature type="compositionally biased region" description="Gly residues" evidence="1">
    <location>
        <begin position="219"/>
        <end position="231"/>
    </location>
</feature>
<dbReference type="AlphaFoldDB" id="A0A2V5HVR1"/>
<dbReference type="PANTHER" id="PTHR42090:SF1">
    <property type="match status" value="1"/>
</dbReference>
<protein>
    <submittedName>
        <fullName evidence="2">Uncharacterized protein</fullName>
    </submittedName>
</protein>
<keyword evidence="3" id="KW-1185">Reference proteome</keyword>
<proteinExistence type="predicted"/>
<feature type="compositionally biased region" description="Low complexity" evidence="1">
    <location>
        <begin position="36"/>
        <end position="61"/>
    </location>
</feature>
<evidence type="ECO:0000313" key="3">
    <source>
        <dbReference type="Proteomes" id="UP000249829"/>
    </source>
</evidence>
<dbReference type="STRING" id="1450538.A0A2V5HVR1"/>
<evidence type="ECO:0000256" key="1">
    <source>
        <dbReference type="SAM" id="MobiDB-lite"/>
    </source>
</evidence>
<dbReference type="Proteomes" id="UP000249829">
    <property type="component" value="Unassembled WGS sequence"/>
</dbReference>
<feature type="compositionally biased region" description="Basic and acidic residues" evidence="1">
    <location>
        <begin position="84"/>
        <end position="111"/>
    </location>
</feature>
<dbReference type="EMBL" id="KZ825126">
    <property type="protein sequence ID" value="PYI20380.1"/>
    <property type="molecule type" value="Genomic_DNA"/>
</dbReference>
<name>A0A2V5HVR1_ASPV1</name>